<comment type="caution">
    <text evidence="1">The sequence shown here is derived from an EMBL/GenBank/DDBJ whole genome shotgun (WGS) entry which is preliminary data.</text>
</comment>
<accession>A0A941CV39</accession>
<dbReference type="EMBL" id="JAGSIE010000028">
    <property type="protein sequence ID" value="MBR7554397.1"/>
    <property type="molecule type" value="Genomic_DNA"/>
</dbReference>
<organism evidence="1 2">
    <name type="scientific">Allobacillus saliphilus</name>
    <dbReference type="NCBI Taxonomy" id="2912308"/>
    <lineage>
        <taxon>Bacteria</taxon>
        <taxon>Bacillati</taxon>
        <taxon>Bacillota</taxon>
        <taxon>Bacilli</taxon>
        <taxon>Bacillales</taxon>
        <taxon>Bacillaceae</taxon>
        <taxon>Allobacillus</taxon>
    </lineage>
</organism>
<reference evidence="1 2" key="1">
    <citation type="submission" date="2021-04" db="EMBL/GenBank/DDBJ databases">
        <title>Allobacillus sp. nov. SKP8-2 isolated from shrimp paste.</title>
        <authorList>
            <person name="Tanasupawat S."/>
            <person name="Yiamsombat S."/>
            <person name="Kanchanasin P."/>
            <person name="Kuncharoen N."/>
        </authorList>
    </citation>
    <scope>NUCLEOTIDE SEQUENCE [LARGE SCALE GENOMIC DNA]</scope>
    <source>
        <strain evidence="1 2">SKP8-2</strain>
    </source>
</reference>
<proteinExistence type="predicted"/>
<name>A0A941CV39_9BACI</name>
<evidence type="ECO:0000313" key="1">
    <source>
        <dbReference type="EMBL" id="MBR7554397.1"/>
    </source>
</evidence>
<dbReference type="RefSeq" id="WP_212370543.1">
    <property type="nucleotide sequence ID" value="NZ_JAGSIE010000028.1"/>
</dbReference>
<evidence type="ECO:0000313" key="2">
    <source>
        <dbReference type="Proteomes" id="UP000675431"/>
    </source>
</evidence>
<gene>
    <name evidence="1" type="ORF">KC820_09565</name>
</gene>
<keyword evidence="2" id="KW-1185">Reference proteome</keyword>
<dbReference type="AlphaFoldDB" id="A0A941CV39"/>
<dbReference type="Proteomes" id="UP000675431">
    <property type="component" value="Unassembled WGS sequence"/>
</dbReference>
<sequence length="158" mass="17696">MFKKISKRFIFKTLFLLLLIPTYMVISGEQGINAMPGGCEIKSIEINVSPAPTESDTEDFRIMCGGAGQIKWNGIKSSANLTNQTSKVNNYDKYTGRSGALNDFYKMPGKTQNLPDGVLTRQYDGKTVTYYPRATSTGKPTLQYPASNSRVWDKIRYK</sequence>
<protein>
    <submittedName>
        <fullName evidence="1">Uncharacterized protein</fullName>
    </submittedName>
</protein>